<gene>
    <name evidence="1" type="ORF">METZ01_LOCUS430337</name>
</gene>
<sequence>MKKFEQFFDDPDKFIYDKEKKDFIKHMNSLKEMSVEESTLYKKWKEFNHNDYEIRQKASKIHTLKPKLWKPTNILDRKKTLEEIRSIKPKVICIEQGNSKQNEYWSLVRRLVHTMEFTANPGRNIKFIISDETSNKILGMVSLGSDVIAITARDSWIGWSKQNRLDDGRLKHSAIATTICSTQPLGYNFLG</sequence>
<name>A0A382Y2L1_9ZZZZ</name>
<feature type="non-terminal residue" evidence="1">
    <location>
        <position position="191"/>
    </location>
</feature>
<protein>
    <submittedName>
        <fullName evidence="1">Uncharacterized protein</fullName>
    </submittedName>
</protein>
<proteinExistence type="predicted"/>
<dbReference type="Pfam" id="PF14236">
    <property type="entry name" value="DruA"/>
    <property type="match status" value="1"/>
</dbReference>
<dbReference type="EMBL" id="UINC01172413">
    <property type="protein sequence ID" value="SVD77483.1"/>
    <property type="molecule type" value="Genomic_DNA"/>
</dbReference>
<organism evidence="1">
    <name type="scientific">marine metagenome</name>
    <dbReference type="NCBI Taxonomy" id="408172"/>
    <lineage>
        <taxon>unclassified sequences</taxon>
        <taxon>metagenomes</taxon>
        <taxon>ecological metagenomes</taxon>
    </lineage>
</organism>
<reference evidence="1" key="1">
    <citation type="submission" date="2018-05" db="EMBL/GenBank/DDBJ databases">
        <authorList>
            <person name="Lanie J.A."/>
            <person name="Ng W.-L."/>
            <person name="Kazmierczak K.M."/>
            <person name="Andrzejewski T.M."/>
            <person name="Davidsen T.M."/>
            <person name="Wayne K.J."/>
            <person name="Tettelin H."/>
            <person name="Glass J.I."/>
            <person name="Rusch D."/>
            <person name="Podicherti R."/>
            <person name="Tsui H.-C.T."/>
            <person name="Winkler M.E."/>
        </authorList>
    </citation>
    <scope>NUCLEOTIDE SEQUENCE</scope>
</reference>
<dbReference type="AlphaFoldDB" id="A0A382Y2L1"/>
<evidence type="ECO:0000313" key="1">
    <source>
        <dbReference type="EMBL" id="SVD77483.1"/>
    </source>
</evidence>
<accession>A0A382Y2L1</accession>
<dbReference type="InterPro" id="IPR025639">
    <property type="entry name" value="DruA"/>
</dbReference>